<keyword evidence="3" id="KW-0515">Mutator protein</keyword>
<dbReference type="EC" id="3.6.1.55" evidence="11"/>
<keyword evidence="17" id="KW-1185">Reference proteome</keyword>
<dbReference type="InterPro" id="IPR020476">
    <property type="entry name" value="Nudix_hydrolase"/>
</dbReference>
<dbReference type="Gene3D" id="3.90.79.10">
    <property type="entry name" value="Nucleoside Triphosphate Pyrophosphohydrolase"/>
    <property type="match status" value="1"/>
</dbReference>
<dbReference type="SUPFAM" id="SSF55811">
    <property type="entry name" value="Nudix"/>
    <property type="match status" value="1"/>
</dbReference>
<dbReference type="InterPro" id="IPR015797">
    <property type="entry name" value="NUDIX_hydrolase-like_dom_sf"/>
</dbReference>
<evidence type="ECO:0000259" key="15">
    <source>
        <dbReference type="PROSITE" id="PS51462"/>
    </source>
</evidence>
<dbReference type="GO" id="GO:0035539">
    <property type="term" value="F:8-oxo-7,8-dihydrodeoxyguanosine triphosphate pyrophosphatase activity"/>
    <property type="evidence" value="ECO:0007669"/>
    <property type="project" value="UniProtKB-EC"/>
</dbReference>
<evidence type="ECO:0000256" key="1">
    <source>
        <dbReference type="ARBA" id="ARBA00001946"/>
    </source>
</evidence>
<keyword evidence="7 14" id="KW-0378">Hydrolase</keyword>
<keyword evidence="8 13" id="KW-0460">Magnesium</keyword>
<accession>A0A0W1AUZ0</accession>
<feature type="binding site" evidence="12">
    <location>
        <begin position="32"/>
        <end position="35"/>
    </location>
    <ligand>
        <name>8-oxo-dGTP</name>
        <dbReference type="ChEBI" id="CHEBI:77896"/>
    </ligand>
</feature>
<organism evidence="16 17">
    <name type="scientific">Paenibacillus etheri</name>
    <dbReference type="NCBI Taxonomy" id="1306852"/>
    <lineage>
        <taxon>Bacteria</taxon>
        <taxon>Bacillati</taxon>
        <taxon>Bacillota</taxon>
        <taxon>Bacilli</taxon>
        <taxon>Bacillales</taxon>
        <taxon>Paenibacillaceae</taxon>
        <taxon>Paenibacillus</taxon>
    </lineage>
</organism>
<dbReference type="InterPro" id="IPR003561">
    <property type="entry name" value="Mutator_MutT"/>
</dbReference>
<comment type="similarity">
    <text evidence="2 14">Belongs to the Nudix hydrolase family.</text>
</comment>
<proteinExistence type="inferred from homology"/>
<evidence type="ECO:0000256" key="6">
    <source>
        <dbReference type="ARBA" id="ARBA00022763"/>
    </source>
</evidence>
<evidence type="ECO:0000256" key="8">
    <source>
        <dbReference type="ARBA" id="ARBA00022842"/>
    </source>
</evidence>
<gene>
    <name evidence="16" type="ORF">UQ64_22165</name>
</gene>
<evidence type="ECO:0000256" key="14">
    <source>
        <dbReference type="RuleBase" id="RU003476"/>
    </source>
</evidence>
<dbReference type="Pfam" id="PF00293">
    <property type="entry name" value="NUDIX"/>
    <property type="match status" value="1"/>
</dbReference>
<dbReference type="GO" id="GO:0044715">
    <property type="term" value="F:8-oxo-dGDP phosphatase activity"/>
    <property type="evidence" value="ECO:0007669"/>
    <property type="project" value="TreeGrafter"/>
</dbReference>
<keyword evidence="5 13" id="KW-0479">Metal-binding</keyword>
<evidence type="ECO:0000256" key="12">
    <source>
        <dbReference type="PIRSR" id="PIRSR603561-1"/>
    </source>
</evidence>
<sequence length="131" mass="14822">MIQVAAAIIHNEEGQILIARRRQGKSQAGLWEFPGGKIEQGESIADCLRRELQEEMGIIILPYESFGVNEHNYGSVEIRLFAWKARYLGGVIELVDHDEYRWVFPTALGQFTFAPADIPFVERLMVGSSQV</sequence>
<dbReference type="GO" id="GO:0008413">
    <property type="term" value="F:8-oxo-7,8-dihydroguanosine triphosphate pyrophosphatase activity"/>
    <property type="evidence" value="ECO:0007669"/>
    <property type="project" value="InterPro"/>
</dbReference>
<dbReference type="PANTHER" id="PTHR47707:SF1">
    <property type="entry name" value="NUDIX HYDROLASE FAMILY PROTEIN"/>
    <property type="match status" value="1"/>
</dbReference>
<evidence type="ECO:0000256" key="3">
    <source>
        <dbReference type="ARBA" id="ARBA00022457"/>
    </source>
</evidence>
<dbReference type="GO" id="GO:0046872">
    <property type="term" value="F:metal ion binding"/>
    <property type="evidence" value="ECO:0007669"/>
    <property type="project" value="UniProtKB-KW"/>
</dbReference>
<dbReference type="Proteomes" id="UP000054709">
    <property type="component" value="Unassembled WGS sequence"/>
</dbReference>
<evidence type="ECO:0000256" key="2">
    <source>
        <dbReference type="ARBA" id="ARBA00005582"/>
    </source>
</evidence>
<keyword evidence="4" id="KW-0235">DNA replication</keyword>
<evidence type="ECO:0000313" key="16">
    <source>
        <dbReference type="EMBL" id="KTD85114.1"/>
    </source>
</evidence>
<dbReference type="InterPro" id="IPR020084">
    <property type="entry name" value="NUDIX_hydrolase_CS"/>
</dbReference>
<evidence type="ECO:0000256" key="10">
    <source>
        <dbReference type="ARBA" id="ARBA00035861"/>
    </source>
</evidence>
<comment type="caution">
    <text evidence="16">The sequence shown here is derived from an EMBL/GenBank/DDBJ whole genome shotgun (WGS) entry which is preliminary data.</text>
</comment>
<dbReference type="RefSeq" id="WP_060625117.1">
    <property type="nucleotide sequence ID" value="NZ_LCZJ02000030.1"/>
</dbReference>
<dbReference type="PROSITE" id="PS51462">
    <property type="entry name" value="NUDIX"/>
    <property type="match status" value="1"/>
</dbReference>
<evidence type="ECO:0000256" key="7">
    <source>
        <dbReference type="ARBA" id="ARBA00022801"/>
    </source>
</evidence>
<dbReference type="PRINTS" id="PR00502">
    <property type="entry name" value="NUDIXFAMILY"/>
</dbReference>
<evidence type="ECO:0000313" key="17">
    <source>
        <dbReference type="Proteomes" id="UP000054709"/>
    </source>
</evidence>
<feature type="binding site" evidence="13">
    <location>
        <position position="35"/>
    </location>
    <ligand>
        <name>Mg(2+)</name>
        <dbReference type="ChEBI" id="CHEBI:18420"/>
    </ligand>
</feature>
<evidence type="ECO:0000256" key="4">
    <source>
        <dbReference type="ARBA" id="ARBA00022705"/>
    </source>
</evidence>
<dbReference type="PROSITE" id="PS00893">
    <property type="entry name" value="NUDIX_BOX"/>
    <property type="match status" value="1"/>
</dbReference>
<comment type="catalytic activity">
    <reaction evidence="10">
        <text>8-oxo-dGTP + H2O = 8-oxo-dGMP + diphosphate + H(+)</text>
        <dbReference type="Rhea" id="RHEA:31575"/>
        <dbReference type="ChEBI" id="CHEBI:15377"/>
        <dbReference type="ChEBI" id="CHEBI:15378"/>
        <dbReference type="ChEBI" id="CHEBI:33019"/>
        <dbReference type="ChEBI" id="CHEBI:63224"/>
        <dbReference type="ChEBI" id="CHEBI:77896"/>
        <dbReference type="EC" id="3.6.1.55"/>
    </reaction>
</comment>
<keyword evidence="6" id="KW-0227">DNA damage</keyword>
<dbReference type="OrthoDB" id="9810648at2"/>
<comment type="cofactor">
    <cofactor evidence="1 13">
        <name>Mg(2+)</name>
        <dbReference type="ChEBI" id="CHEBI:18420"/>
    </cofactor>
</comment>
<dbReference type="InterPro" id="IPR047127">
    <property type="entry name" value="MutT-like"/>
</dbReference>
<reference evidence="16 17" key="1">
    <citation type="journal article" date="2015" name="Int. Biodeterior. Biodegradation">
        <title>Physiological and genetic screening methods for the isolation of methyl tert-butyl ether-degrading bacteria for bioremediation purposes.</title>
        <authorList>
            <person name="Guisado I.M."/>
            <person name="Purswani J."/>
            <person name="Gonzalez Lopez J."/>
            <person name="Pozo C."/>
        </authorList>
    </citation>
    <scope>NUCLEOTIDE SEQUENCE [LARGE SCALE GENOMIC DNA]</scope>
    <source>
        <strain evidence="16 17">SH7</strain>
    </source>
</reference>
<dbReference type="PANTHER" id="PTHR47707">
    <property type="entry name" value="8-OXO-DGTP DIPHOSPHATASE"/>
    <property type="match status" value="1"/>
</dbReference>
<dbReference type="CDD" id="cd03425">
    <property type="entry name" value="NUDIX_MutT_NudA_like"/>
    <property type="match status" value="1"/>
</dbReference>
<evidence type="ECO:0000256" key="9">
    <source>
        <dbReference type="ARBA" id="ARBA00023204"/>
    </source>
</evidence>
<feature type="binding site" evidence="12">
    <location>
        <position position="21"/>
    </location>
    <ligand>
        <name>8-oxo-dGTP</name>
        <dbReference type="ChEBI" id="CHEBI:77896"/>
    </ligand>
</feature>
<keyword evidence="9" id="KW-0234">DNA repair</keyword>
<feature type="domain" description="Nudix hydrolase" evidence="15">
    <location>
        <begin position="1"/>
        <end position="126"/>
    </location>
</feature>
<dbReference type="EMBL" id="LCZJ02000030">
    <property type="protein sequence ID" value="KTD85114.1"/>
    <property type="molecule type" value="Genomic_DNA"/>
</dbReference>
<dbReference type="InterPro" id="IPR000086">
    <property type="entry name" value="NUDIX_hydrolase_dom"/>
</dbReference>
<dbReference type="AlphaFoldDB" id="A0A0W1AUZ0"/>
<dbReference type="GO" id="GO:0006281">
    <property type="term" value="P:DNA repair"/>
    <property type="evidence" value="ECO:0007669"/>
    <property type="project" value="UniProtKB-KW"/>
</dbReference>
<protein>
    <recommendedName>
        <fullName evidence="11">8-oxo-dGTP diphosphatase</fullName>
        <ecNumber evidence="11">3.6.1.55</ecNumber>
    </recommendedName>
</protein>
<dbReference type="GO" id="GO:0044716">
    <property type="term" value="F:8-oxo-GDP phosphatase activity"/>
    <property type="evidence" value="ECO:0007669"/>
    <property type="project" value="TreeGrafter"/>
</dbReference>
<evidence type="ECO:0000256" key="11">
    <source>
        <dbReference type="ARBA" id="ARBA00038905"/>
    </source>
</evidence>
<evidence type="ECO:0000256" key="13">
    <source>
        <dbReference type="PIRSR" id="PIRSR603561-2"/>
    </source>
</evidence>
<dbReference type="NCBIfam" id="TIGR00586">
    <property type="entry name" value="mutt"/>
    <property type="match status" value="1"/>
</dbReference>
<feature type="binding site" evidence="13">
    <location>
        <position position="55"/>
    </location>
    <ligand>
        <name>Mg(2+)</name>
        <dbReference type="ChEBI" id="CHEBI:18420"/>
    </ligand>
</feature>
<name>A0A0W1AUZ0_9BACL</name>
<evidence type="ECO:0000256" key="5">
    <source>
        <dbReference type="ARBA" id="ARBA00022723"/>
    </source>
</evidence>
<dbReference type="GO" id="GO:0006260">
    <property type="term" value="P:DNA replication"/>
    <property type="evidence" value="ECO:0007669"/>
    <property type="project" value="UniProtKB-KW"/>
</dbReference>